<evidence type="ECO:0000313" key="4">
    <source>
        <dbReference type="EMBL" id="EFO63837.1"/>
    </source>
</evidence>
<dbReference type="AlphaFoldDB" id="E1F0Y9"/>
<gene>
    <name evidence="4" type="ORF">GLP15_4554</name>
</gene>
<dbReference type="GO" id="GO:0008270">
    <property type="term" value="F:zinc ion binding"/>
    <property type="evidence" value="ECO:0007669"/>
    <property type="project" value="UniProtKB-KW"/>
</dbReference>
<dbReference type="InterPro" id="IPR013087">
    <property type="entry name" value="Znf_C2H2_type"/>
</dbReference>
<keyword evidence="1" id="KW-0479">Metal-binding</keyword>
<feature type="domain" description="C2H2-type" evidence="3">
    <location>
        <begin position="1"/>
        <end position="27"/>
    </location>
</feature>
<protein>
    <recommendedName>
        <fullName evidence="3">C2H2-type domain-containing protein</fullName>
    </recommendedName>
</protein>
<sequence length="161" mass="17774">MCPFCSKAFRNERAVQTHCDTDTGCRALLRERMGLKERETNILFSAHRANMLRGGYTTPLVEPQSREARARQEIAEMSLAYTAGKRKNALAPPRQPTCPACSLRFASKAELAAHLSNATDDQHLAIQRGRTRTTGVGSRRETWPCSRTSPASSSAGRGRDP</sequence>
<comment type="caution">
    <text evidence="4">The sequence shown here is derived from an EMBL/GenBank/DDBJ whole genome shotgun (WGS) entry which is preliminary data.</text>
</comment>
<dbReference type="VEuPathDB" id="GiardiaDB:GLP15_4554"/>
<evidence type="ECO:0000313" key="5">
    <source>
        <dbReference type="Proteomes" id="UP000008974"/>
    </source>
</evidence>
<keyword evidence="1" id="KW-0862">Zinc</keyword>
<accession>E1F0Y9</accession>
<evidence type="ECO:0000256" key="2">
    <source>
        <dbReference type="SAM" id="MobiDB-lite"/>
    </source>
</evidence>
<proteinExistence type="predicted"/>
<feature type="region of interest" description="Disordered" evidence="2">
    <location>
        <begin position="123"/>
        <end position="161"/>
    </location>
</feature>
<evidence type="ECO:0000259" key="3">
    <source>
        <dbReference type="PROSITE" id="PS50157"/>
    </source>
</evidence>
<dbReference type="PROSITE" id="PS50157">
    <property type="entry name" value="ZINC_FINGER_C2H2_2"/>
    <property type="match status" value="1"/>
</dbReference>
<name>E1F0Y9_GIAIA</name>
<reference evidence="4 5" key="1">
    <citation type="journal article" date="2010" name="BMC Genomics">
        <title>Genome analysis and comparative genomics of a Giardia intestinalis assemblage E isolate.</title>
        <authorList>
            <person name="Jerlstrom-Hultqvist J."/>
            <person name="Franzen O."/>
            <person name="Ankarklev J."/>
            <person name="Xu F."/>
            <person name="Nohynkova E."/>
            <person name="Andersson J.O."/>
            <person name="Svard S.G."/>
            <person name="Andersson B."/>
        </authorList>
    </citation>
    <scope>NUCLEOTIDE SEQUENCE [LARGE SCALE GENOMIC DNA]</scope>
    <source>
        <strain evidence="4 5">P15</strain>
    </source>
</reference>
<keyword evidence="1" id="KW-0863">Zinc-finger</keyword>
<dbReference type="Proteomes" id="UP000008974">
    <property type="component" value="Unassembled WGS sequence"/>
</dbReference>
<evidence type="ECO:0000256" key="1">
    <source>
        <dbReference type="PROSITE-ProRule" id="PRU00042"/>
    </source>
</evidence>
<organism evidence="4 5">
    <name type="scientific">Giardia intestinalis (strain P15)</name>
    <name type="common">Giardia lamblia</name>
    <dbReference type="NCBI Taxonomy" id="658858"/>
    <lineage>
        <taxon>Eukaryota</taxon>
        <taxon>Metamonada</taxon>
        <taxon>Diplomonadida</taxon>
        <taxon>Hexamitidae</taxon>
        <taxon>Giardiinae</taxon>
        <taxon>Giardia</taxon>
    </lineage>
</organism>
<feature type="compositionally biased region" description="Polar residues" evidence="2">
    <location>
        <begin position="145"/>
        <end position="155"/>
    </location>
</feature>
<dbReference type="EMBL" id="ACVC01000116">
    <property type="protein sequence ID" value="EFO63837.1"/>
    <property type="molecule type" value="Genomic_DNA"/>
</dbReference>